<comment type="caution">
    <text evidence="2">The sequence shown here is derived from an EMBL/GenBank/DDBJ whole genome shotgun (WGS) entry which is preliminary data.</text>
</comment>
<feature type="compositionally biased region" description="Low complexity" evidence="1">
    <location>
        <begin position="45"/>
        <end position="65"/>
    </location>
</feature>
<feature type="region of interest" description="Disordered" evidence="1">
    <location>
        <begin position="45"/>
        <end position="73"/>
    </location>
</feature>
<dbReference type="OrthoDB" id="4869876at2"/>
<dbReference type="Proteomes" id="UP000318297">
    <property type="component" value="Unassembled WGS sequence"/>
</dbReference>
<reference evidence="2 3" key="1">
    <citation type="submission" date="2019-06" db="EMBL/GenBank/DDBJ databases">
        <title>Sequencing the genomes of 1000 actinobacteria strains.</title>
        <authorList>
            <person name="Klenk H.-P."/>
        </authorList>
    </citation>
    <scope>NUCLEOTIDE SEQUENCE [LARGE SCALE GENOMIC DNA]</scope>
    <source>
        <strain evidence="2 3">DSM 19560</strain>
    </source>
</reference>
<evidence type="ECO:0000256" key="1">
    <source>
        <dbReference type="SAM" id="MobiDB-lite"/>
    </source>
</evidence>
<protein>
    <recommendedName>
        <fullName evidence="4">Lipoprotein</fullName>
    </recommendedName>
</protein>
<dbReference type="RefSeq" id="WP_145229172.1">
    <property type="nucleotide sequence ID" value="NZ_VIVQ01000002.1"/>
</dbReference>
<accession>A0A561E3V8</accession>
<sequence length="205" mass="20992">MVSSRVVMAGVAIVGLVGVAGCGGSSSETAGSSVPVITAASKATSPSASASASPSSSGTAAGAPGVPEAARQHTEAGAKAFAKHYVDLINETGLRPRTGVLEPLALDSCKTCANYEGNVASLQKDGERNSAPAASFHYAARLPFESGMVIEAVVDQNAINVLNAKDVVVNKYPFEKNLGLVFYLSWTETGWKCSAIKIDQDADLT</sequence>
<dbReference type="EMBL" id="VIVQ01000002">
    <property type="protein sequence ID" value="TWE10305.1"/>
    <property type="molecule type" value="Genomic_DNA"/>
</dbReference>
<organism evidence="2 3">
    <name type="scientific">Rudaeicoccus suwonensis</name>
    <dbReference type="NCBI Taxonomy" id="657409"/>
    <lineage>
        <taxon>Bacteria</taxon>
        <taxon>Bacillati</taxon>
        <taxon>Actinomycetota</taxon>
        <taxon>Actinomycetes</taxon>
        <taxon>Micrococcales</taxon>
        <taxon>Dermacoccaceae</taxon>
        <taxon>Rudaeicoccus</taxon>
    </lineage>
</organism>
<name>A0A561E3V8_9MICO</name>
<dbReference type="AlphaFoldDB" id="A0A561E3V8"/>
<gene>
    <name evidence="2" type="ORF">BKA23_2661</name>
</gene>
<evidence type="ECO:0000313" key="2">
    <source>
        <dbReference type="EMBL" id="TWE10305.1"/>
    </source>
</evidence>
<keyword evidence="3" id="KW-1185">Reference proteome</keyword>
<proteinExistence type="predicted"/>
<evidence type="ECO:0000313" key="3">
    <source>
        <dbReference type="Proteomes" id="UP000318297"/>
    </source>
</evidence>
<evidence type="ECO:0008006" key="4">
    <source>
        <dbReference type="Google" id="ProtNLM"/>
    </source>
</evidence>
<dbReference type="PROSITE" id="PS51257">
    <property type="entry name" value="PROKAR_LIPOPROTEIN"/>
    <property type="match status" value="1"/>
</dbReference>